<dbReference type="SUPFAM" id="SSF88946">
    <property type="entry name" value="Sigma2 domain of RNA polymerase sigma factors"/>
    <property type="match status" value="1"/>
</dbReference>
<dbReference type="Proteomes" id="UP000011721">
    <property type="component" value="Chromosome"/>
</dbReference>
<evidence type="ECO:0000256" key="2">
    <source>
        <dbReference type="ARBA" id="ARBA00023015"/>
    </source>
</evidence>
<dbReference type="HOGENOM" id="CLU_047691_3_4_7"/>
<dbReference type="EMBL" id="CP003985">
    <property type="protein sequence ID" value="AGF78021.1"/>
    <property type="molecule type" value="Genomic_DNA"/>
</dbReference>
<comment type="similarity">
    <text evidence="1">Belongs to the sigma-70 factor family. ECF subfamily.</text>
</comment>
<dbReference type="NCBIfam" id="TIGR02937">
    <property type="entry name" value="sigma70-ECF"/>
    <property type="match status" value="1"/>
</dbReference>
<keyword evidence="4" id="KW-0804">Transcription</keyword>
<dbReference type="AlphaFoldDB" id="M1PNN8"/>
<dbReference type="OrthoDB" id="5513261at2"/>
<accession>M1PNN8</accession>
<dbReference type="PANTHER" id="PTHR43133">
    <property type="entry name" value="RNA POLYMERASE ECF-TYPE SIGMA FACTO"/>
    <property type="match status" value="1"/>
</dbReference>
<dbReference type="InterPro" id="IPR039425">
    <property type="entry name" value="RNA_pol_sigma-70-like"/>
</dbReference>
<dbReference type="PANTHER" id="PTHR43133:SF62">
    <property type="entry name" value="RNA POLYMERASE SIGMA FACTOR SIGZ"/>
    <property type="match status" value="1"/>
</dbReference>
<dbReference type="InterPro" id="IPR036388">
    <property type="entry name" value="WH-like_DNA-bd_sf"/>
</dbReference>
<dbReference type="InterPro" id="IPR007627">
    <property type="entry name" value="RNA_pol_sigma70_r2"/>
</dbReference>
<dbReference type="SUPFAM" id="SSF88659">
    <property type="entry name" value="Sigma3 and sigma4 domains of RNA polymerase sigma factors"/>
    <property type="match status" value="1"/>
</dbReference>
<evidence type="ECO:0000256" key="3">
    <source>
        <dbReference type="ARBA" id="ARBA00023082"/>
    </source>
</evidence>
<gene>
    <name evidence="8" type="ordered locus">UWK_01461</name>
</gene>
<dbReference type="InterPro" id="IPR014284">
    <property type="entry name" value="RNA_pol_sigma-70_dom"/>
</dbReference>
<dbReference type="NCBIfam" id="NF007215">
    <property type="entry name" value="PRK09637.1"/>
    <property type="match status" value="1"/>
</dbReference>
<dbReference type="STRING" id="1167006.UWK_01461"/>
<dbReference type="Pfam" id="PF04542">
    <property type="entry name" value="Sigma70_r2"/>
    <property type="match status" value="1"/>
</dbReference>
<dbReference type="Gene3D" id="1.10.10.10">
    <property type="entry name" value="Winged helix-like DNA-binding domain superfamily/Winged helix DNA-binding domain"/>
    <property type="match status" value="1"/>
</dbReference>
<dbReference type="GO" id="GO:0003677">
    <property type="term" value="F:DNA binding"/>
    <property type="evidence" value="ECO:0007669"/>
    <property type="project" value="InterPro"/>
</dbReference>
<name>M1PNN8_DESSD</name>
<protein>
    <recommendedName>
        <fullName evidence="5">RNA polymerase sigma factor SigZ</fullName>
    </recommendedName>
</protein>
<dbReference type="CDD" id="cd06171">
    <property type="entry name" value="Sigma70_r4"/>
    <property type="match status" value="1"/>
</dbReference>
<dbReference type="KEGG" id="dsf:UWK_01461"/>
<evidence type="ECO:0000256" key="4">
    <source>
        <dbReference type="ARBA" id="ARBA00023163"/>
    </source>
</evidence>
<keyword evidence="9" id="KW-1185">Reference proteome</keyword>
<dbReference type="PATRIC" id="fig|1167006.5.peg.1608"/>
<dbReference type="eggNOG" id="COG1595">
    <property type="taxonomic scope" value="Bacteria"/>
</dbReference>
<evidence type="ECO:0000259" key="6">
    <source>
        <dbReference type="Pfam" id="PF04542"/>
    </source>
</evidence>
<proteinExistence type="inferred from homology"/>
<feature type="domain" description="RNA polymerase sigma-70 region 2" evidence="6">
    <location>
        <begin position="27"/>
        <end position="72"/>
    </location>
</feature>
<evidence type="ECO:0000313" key="8">
    <source>
        <dbReference type="EMBL" id="AGF78021.1"/>
    </source>
</evidence>
<keyword evidence="3" id="KW-0731">Sigma factor</keyword>
<feature type="domain" description="RNA polymerase sigma factor 70 region 4 type 2" evidence="7">
    <location>
        <begin position="100"/>
        <end position="150"/>
    </location>
</feature>
<keyword evidence="2" id="KW-0805">Transcription regulation</keyword>
<evidence type="ECO:0000256" key="1">
    <source>
        <dbReference type="ARBA" id="ARBA00010641"/>
    </source>
</evidence>
<dbReference type="Pfam" id="PF08281">
    <property type="entry name" value="Sigma70_r4_2"/>
    <property type="match status" value="1"/>
</dbReference>
<reference evidence="9" key="1">
    <citation type="journal article" date="2013" name="Stand. Genomic Sci.">
        <title>Complete genome sequence of Desulfocapsa sulfexigens, a marine deltaproteobacterium specialized in disproportionating inorganic sulfur compounds.</title>
        <authorList>
            <person name="Finster K.W."/>
            <person name="Kjeldsen K.U."/>
            <person name="Kube M."/>
            <person name="Reinhardt R."/>
            <person name="Mussmann M."/>
            <person name="Amann R."/>
            <person name="Schreiber L."/>
        </authorList>
    </citation>
    <scope>NUCLEOTIDE SEQUENCE [LARGE SCALE GENOMIC DNA]</scope>
    <source>
        <strain evidence="9">DSM 10523 / SB164P1</strain>
    </source>
</reference>
<dbReference type="InterPro" id="IPR013249">
    <property type="entry name" value="RNA_pol_sigma70_r4_t2"/>
</dbReference>
<organism evidence="8 9">
    <name type="scientific">Desulfocapsa sulfexigens (strain DSM 10523 / SB164P1)</name>
    <dbReference type="NCBI Taxonomy" id="1167006"/>
    <lineage>
        <taxon>Bacteria</taxon>
        <taxon>Pseudomonadati</taxon>
        <taxon>Thermodesulfobacteriota</taxon>
        <taxon>Desulfobulbia</taxon>
        <taxon>Desulfobulbales</taxon>
        <taxon>Desulfocapsaceae</taxon>
        <taxon>Desulfocapsa</taxon>
    </lineage>
</organism>
<dbReference type="InterPro" id="IPR013324">
    <property type="entry name" value="RNA_pol_sigma_r3/r4-like"/>
</dbReference>
<dbReference type="GO" id="GO:0016987">
    <property type="term" value="F:sigma factor activity"/>
    <property type="evidence" value="ECO:0007669"/>
    <property type="project" value="UniProtKB-KW"/>
</dbReference>
<sequence>MKSTENIWHEYHMKLTAFIRGKVAEDVVDDLLQDVFIKIHTRIDSLKENKKLESWLYQITRNTVIDYYRSRRPTKNLPDWIEQPQHDEKETIRKELSSCLEPMVKELPDKYREAVRLSELEHKNQKEIAEMENISLSGAKSRVQRGRALLKTMLHDCCQIEINHNNTLVSYKKKNKYCKYC</sequence>
<dbReference type="NCBIfam" id="TIGR02959">
    <property type="entry name" value="SigZ"/>
    <property type="match status" value="1"/>
</dbReference>
<dbReference type="GO" id="GO:0006352">
    <property type="term" value="P:DNA-templated transcription initiation"/>
    <property type="evidence" value="ECO:0007669"/>
    <property type="project" value="InterPro"/>
</dbReference>
<dbReference type="InterPro" id="IPR013325">
    <property type="entry name" value="RNA_pol_sigma_r2"/>
</dbReference>
<dbReference type="InterPro" id="IPR014304">
    <property type="entry name" value="RNA_pol_sigma-Z"/>
</dbReference>
<evidence type="ECO:0000256" key="5">
    <source>
        <dbReference type="NCBIfam" id="TIGR02959"/>
    </source>
</evidence>
<dbReference type="Gene3D" id="1.10.1740.10">
    <property type="match status" value="1"/>
</dbReference>
<evidence type="ECO:0000259" key="7">
    <source>
        <dbReference type="Pfam" id="PF08281"/>
    </source>
</evidence>
<evidence type="ECO:0000313" key="9">
    <source>
        <dbReference type="Proteomes" id="UP000011721"/>
    </source>
</evidence>
<dbReference type="RefSeq" id="WP_015403712.1">
    <property type="nucleotide sequence ID" value="NC_020304.1"/>
</dbReference>